<evidence type="ECO:0000313" key="1">
    <source>
        <dbReference type="EMBL" id="PKU84678.1"/>
    </source>
</evidence>
<dbReference type="EMBL" id="KZ502036">
    <property type="protein sequence ID" value="PKU84678.1"/>
    <property type="molecule type" value="Genomic_DNA"/>
</dbReference>
<dbReference type="AlphaFoldDB" id="A0A2I0X9T1"/>
<accession>A0A2I0X9T1</accession>
<protein>
    <submittedName>
        <fullName evidence="1">Uncharacterized protein</fullName>
    </submittedName>
</protein>
<sequence>MKGKRLTVMRIEGTVGRNLQEEKIFVAAIWICSRSREHRAKRGISASGILKSWMGFAGGFNRCNLHRF</sequence>
<name>A0A2I0X9T1_9ASPA</name>
<organism evidence="1 2">
    <name type="scientific">Dendrobium catenatum</name>
    <dbReference type="NCBI Taxonomy" id="906689"/>
    <lineage>
        <taxon>Eukaryota</taxon>
        <taxon>Viridiplantae</taxon>
        <taxon>Streptophyta</taxon>
        <taxon>Embryophyta</taxon>
        <taxon>Tracheophyta</taxon>
        <taxon>Spermatophyta</taxon>
        <taxon>Magnoliopsida</taxon>
        <taxon>Liliopsida</taxon>
        <taxon>Asparagales</taxon>
        <taxon>Orchidaceae</taxon>
        <taxon>Epidendroideae</taxon>
        <taxon>Malaxideae</taxon>
        <taxon>Dendrobiinae</taxon>
        <taxon>Dendrobium</taxon>
    </lineage>
</organism>
<keyword evidence="2" id="KW-1185">Reference proteome</keyword>
<reference evidence="1 2" key="2">
    <citation type="journal article" date="2017" name="Nature">
        <title>The Apostasia genome and the evolution of orchids.</title>
        <authorList>
            <person name="Zhang G.Q."/>
            <person name="Liu K.W."/>
            <person name="Li Z."/>
            <person name="Lohaus R."/>
            <person name="Hsiao Y.Y."/>
            <person name="Niu S.C."/>
            <person name="Wang J.Y."/>
            <person name="Lin Y.C."/>
            <person name="Xu Q."/>
            <person name="Chen L.J."/>
            <person name="Yoshida K."/>
            <person name="Fujiwara S."/>
            <person name="Wang Z.W."/>
            <person name="Zhang Y.Q."/>
            <person name="Mitsuda N."/>
            <person name="Wang M."/>
            <person name="Liu G.H."/>
            <person name="Pecoraro L."/>
            <person name="Huang H.X."/>
            <person name="Xiao X.J."/>
            <person name="Lin M."/>
            <person name="Wu X.Y."/>
            <person name="Wu W.L."/>
            <person name="Chen Y.Y."/>
            <person name="Chang S.B."/>
            <person name="Sakamoto S."/>
            <person name="Ohme-Takagi M."/>
            <person name="Yagi M."/>
            <person name="Zeng S.J."/>
            <person name="Shen C.Y."/>
            <person name="Yeh C.M."/>
            <person name="Luo Y.B."/>
            <person name="Tsai W.C."/>
            <person name="Van de Peer Y."/>
            <person name="Liu Z.J."/>
        </authorList>
    </citation>
    <scope>NUCLEOTIDE SEQUENCE [LARGE SCALE GENOMIC DNA]</scope>
    <source>
        <tissue evidence="1">The whole plant</tissue>
    </source>
</reference>
<proteinExistence type="predicted"/>
<evidence type="ECO:0000313" key="2">
    <source>
        <dbReference type="Proteomes" id="UP000233837"/>
    </source>
</evidence>
<reference evidence="1 2" key="1">
    <citation type="journal article" date="2016" name="Sci. Rep.">
        <title>The Dendrobium catenatum Lindl. genome sequence provides insights into polysaccharide synthase, floral development and adaptive evolution.</title>
        <authorList>
            <person name="Zhang G.Q."/>
            <person name="Xu Q."/>
            <person name="Bian C."/>
            <person name="Tsai W.C."/>
            <person name="Yeh C.M."/>
            <person name="Liu K.W."/>
            <person name="Yoshida K."/>
            <person name="Zhang L.S."/>
            <person name="Chang S.B."/>
            <person name="Chen F."/>
            <person name="Shi Y."/>
            <person name="Su Y.Y."/>
            <person name="Zhang Y.Q."/>
            <person name="Chen L.J."/>
            <person name="Yin Y."/>
            <person name="Lin M."/>
            <person name="Huang H."/>
            <person name="Deng H."/>
            <person name="Wang Z.W."/>
            <person name="Zhu S.L."/>
            <person name="Zhao X."/>
            <person name="Deng C."/>
            <person name="Niu S.C."/>
            <person name="Huang J."/>
            <person name="Wang M."/>
            <person name="Liu G.H."/>
            <person name="Yang H.J."/>
            <person name="Xiao X.J."/>
            <person name="Hsiao Y.Y."/>
            <person name="Wu W.L."/>
            <person name="Chen Y.Y."/>
            <person name="Mitsuda N."/>
            <person name="Ohme-Takagi M."/>
            <person name="Luo Y.B."/>
            <person name="Van de Peer Y."/>
            <person name="Liu Z.J."/>
        </authorList>
    </citation>
    <scope>NUCLEOTIDE SEQUENCE [LARGE SCALE GENOMIC DNA]</scope>
    <source>
        <tissue evidence="1">The whole plant</tissue>
    </source>
</reference>
<dbReference type="Proteomes" id="UP000233837">
    <property type="component" value="Unassembled WGS sequence"/>
</dbReference>
<gene>
    <name evidence="1" type="ORF">MA16_Dca021980</name>
</gene>